<evidence type="ECO:0000313" key="2">
    <source>
        <dbReference type="Proteomes" id="UP000317933"/>
    </source>
</evidence>
<dbReference type="RefSeq" id="WP_140672094.1">
    <property type="nucleotide sequence ID" value="NZ_RCZE01000024.1"/>
</dbReference>
<name>A0A502GUW9_9PSED</name>
<comment type="caution">
    <text evidence="1">The sequence shown here is derived from an EMBL/GenBank/DDBJ whole genome shotgun (WGS) entry which is preliminary data.</text>
</comment>
<accession>A0A502GUW9</accession>
<gene>
    <name evidence="1" type="ORF">EAH78_31265</name>
</gene>
<sequence>MATETKTPKVRYDALIAHEYVVGEEKRTSWTKIGAAFPTQDGKGFNLEITPNISVSGRVVLRQYEPKPAASE</sequence>
<organism evidence="1 2">
    <name type="scientific">Pseudomonas arsenicoxydans</name>
    <dbReference type="NCBI Taxonomy" id="702115"/>
    <lineage>
        <taxon>Bacteria</taxon>
        <taxon>Pseudomonadati</taxon>
        <taxon>Pseudomonadota</taxon>
        <taxon>Gammaproteobacteria</taxon>
        <taxon>Pseudomonadales</taxon>
        <taxon>Pseudomonadaceae</taxon>
        <taxon>Pseudomonas</taxon>
    </lineage>
</organism>
<reference evidence="1 2" key="1">
    <citation type="journal article" date="2019" name="Environ. Microbiol.">
        <title>Species interactions and distinct microbial communities in high Arctic permafrost affected cryosols are associated with the CH4 and CO2 gas fluxes.</title>
        <authorList>
            <person name="Altshuler I."/>
            <person name="Hamel J."/>
            <person name="Turney S."/>
            <person name="Magnuson E."/>
            <person name="Levesque R."/>
            <person name="Greer C."/>
            <person name="Whyte L.G."/>
        </authorList>
    </citation>
    <scope>NUCLEOTIDE SEQUENCE [LARGE SCALE GENOMIC DNA]</scope>
    <source>
        <strain evidence="1 2">E3</strain>
    </source>
</reference>
<dbReference type="EMBL" id="RCZE01000024">
    <property type="protein sequence ID" value="TPG65751.1"/>
    <property type="molecule type" value="Genomic_DNA"/>
</dbReference>
<evidence type="ECO:0000313" key="1">
    <source>
        <dbReference type="EMBL" id="TPG65751.1"/>
    </source>
</evidence>
<dbReference type="AlphaFoldDB" id="A0A502GUW9"/>
<proteinExistence type="predicted"/>
<dbReference type="Proteomes" id="UP000317933">
    <property type="component" value="Unassembled WGS sequence"/>
</dbReference>
<protein>
    <submittedName>
        <fullName evidence="1">Uncharacterized protein</fullName>
    </submittedName>
</protein>